<dbReference type="InterPro" id="IPR033913">
    <property type="entry name" value="MTH1175_dom"/>
</dbReference>
<evidence type="ECO:0000259" key="1">
    <source>
        <dbReference type="Pfam" id="PF02579"/>
    </source>
</evidence>
<dbReference type="AlphaFoldDB" id="Q9HJC9"/>
<dbReference type="DNASU" id="1457070"/>
<organism evidence="2 3">
    <name type="scientific">Thermoplasma acidophilum (strain ATCC 25905 / DSM 1728 / JCM 9062 / NBRC 15155 / AMRC-C165)</name>
    <dbReference type="NCBI Taxonomy" id="273075"/>
    <lineage>
        <taxon>Archaea</taxon>
        <taxon>Methanobacteriati</taxon>
        <taxon>Thermoplasmatota</taxon>
        <taxon>Thermoplasmata</taxon>
        <taxon>Thermoplasmatales</taxon>
        <taxon>Thermoplasmataceae</taxon>
        <taxon>Thermoplasma</taxon>
    </lineage>
</organism>
<evidence type="ECO:0000313" key="3">
    <source>
        <dbReference type="Proteomes" id="UP000001024"/>
    </source>
</evidence>
<dbReference type="SUPFAM" id="SSF53146">
    <property type="entry name" value="Nitrogenase accessory factor-like"/>
    <property type="match status" value="1"/>
</dbReference>
<dbReference type="Proteomes" id="UP000001024">
    <property type="component" value="Chromosome"/>
</dbReference>
<dbReference type="CDD" id="cd00851">
    <property type="entry name" value="MTH1175"/>
    <property type="match status" value="1"/>
</dbReference>
<accession>Q9HJC9</accession>
<evidence type="ECO:0000313" key="2">
    <source>
        <dbReference type="EMBL" id="CAC12169.1"/>
    </source>
</evidence>
<dbReference type="PDBsum" id="2RE2"/>
<protein>
    <recommendedName>
        <fullName evidence="1">Dinitrogenase iron-molybdenum cofactor biosynthesis domain-containing protein</fullName>
    </recommendedName>
</protein>
<dbReference type="PDB" id="2RE2">
    <property type="method" value="X-ray"/>
    <property type="resolution" value="1.30 A"/>
    <property type="chains" value="A/B=6-122"/>
</dbReference>
<dbReference type="EnsemblBacteria" id="CAC12169">
    <property type="protein sequence ID" value="CAC12169"/>
    <property type="gene ID" value="CAC12169"/>
</dbReference>
<dbReference type="InterPro" id="IPR036105">
    <property type="entry name" value="DiNase_FeMo-co_biosyn_sf"/>
</dbReference>
<dbReference type="Pfam" id="PF02579">
    <property type="entry name" value="Nitro_FeMo-Co"/>
    <property type="match status" value="1"/>
</dbReference>
<name>Q9HJC9_THEAC</name>
<reference evidence="2 3" key="1">
    <citation type="journal article" date="2000" name="Nature">
        <title>The genome sequence of the thermoacidophilic scavenger Thermoplasma acidophilum.</title>
        <authorList>
            <person name="Ruepp A."/>
            <person name="Graml W."/>
            <person name="Santos-Martinez M.L."/>
            <person name="Koretke K.K."/>
            <person name="Volker C."/>
            <person name="Mewes H.W."/>
            <person name="Frishman D."/>
            <person name="Stocker S."/>
            <person name="Lupas A.N."/>
            <person name="Baumeister W."/>
        </authorList>
    </citation>
    <scope>NUCLEOTIDE SEQUENCE [LARGE SCALE GENOMIC DNA]</scope>
    <source>
        <strain evidence="3">ATCC 25905 / DSM 1728 / JCM 9062 / NBRC 15155 / AMRC-C165</strain>
    </source>
</reference>
<gene>
    <name evidence="2" type="ordered locus">Ta1041</name>
</gene>
<dbReference type="HOGENOM" id="CLU_2021615_0_0_2"/>
<dbReference type="Gene3D" id="3.30.420.130">
    <property type="entry name" value="Dinitrogenase iron-molybdenum cofactor biosynthesis domain"/>
    <property type="match status" value="1"/>
</dbReference>
<keyword evidence="4" id="KW-0002">3D-structure</keyword>
<dbReference type="InParanoid" id="Q9HJC9"/>
<proteinExistence type="evidence at protein level"/>
<dbReference type="EvolutionaryTrace" id="Q9HJC9"/>
<sequence length="122" mass="13089">MTYLSMKFAVAVSGDRVNGPGESEEVQIYETDGGNVRLIEKYSNPALNATAARGVFMLKSALDHGANALVLSEIGSPGFNFIKNKMDVYIVPEMPVADALKLILEGKVSPATAPTHDHGHHH</sequence>
<reference evidence="4" key="2">
    <citation type="submission" date="2007-09" db="PDB data bank">
        <title>Crystal structure of protein of unknown function (NP_394501.1) from Thermoplasma acidophilum at 1.30 A resolution.</title>
        <authorList>
            <consortium name="Joint Center for Structural Genomics (JCSG)"/>
        </authorList>
    </citation>
    <scope>X-RAY CRYSTALLOGRAPHY (1.30 ANGSTROMS) OF 6-122</scope>
</reference>
<evidence type="ECO:0007829" key="4">
    <source>
        <dbReference type="PDB" id="2RE2"/>
    </source>
</evidence>
<dbReference type="EMBL" id="AL445066">
    <property type="protein sequence ID" value="CAC12169.1"/>
    <property type="molecule type" value="Genomic_DNA"/>
</dbReference>
<dbReference type="InterPro" id="IPR003731">
    <property type="entry name" value="Di-Nase_FeMo-co_biosynth"/>
</dbReference>
<dbReference type="SMR" id="Q9HJC9"/>
<dbReference type="KEGG" id="tac:Ta1041"/>
<dbReference type="PaxDb" id="273075-Ta1041m"/>
<feature type="domain" description="Dinitrogenase iron-molybdenum cofactor biosynthesis" evidence="1">
    <location>
        <begin position="14"/>
        <end position="103"/>
    </location>
</feature>
<dbReference type="eggNOG" id="arCOG02734">
    <property type="taxonomic scope" value="Archaea"/>
</dbReference>
<keyword evidence="3" id="KW-1185">Reference proteome</keyword>